<dbReference type="Pfam" id="PF00583">
    <property type="entry name" value="Acetyltransf_1"/>
    <property type="match status" value="1"/>
</dbReference>
<gene>
    <name evidence="4" type="ORF">PZA18_14645</name>
</gene>
<dbReference type="InterPro" id="IPR016181">
    <property type="entry name" value="Acyl_CoA_acyltransferase"/>
</dbReference>
<dbReference type="PANTHER" id="PTHR43877:SF1">
    <property type="entry name" value="ACETYLTRANSFERASE"/>
    <property type="match status" value="1"/>
</dbReference>
<dbReference type="CDD" id="cd04301">
    <property type="entry name" value="NAT_SF"/>
    <property type="match status" value="1"/>
</dbReference>
<dbReference type="Gene3D" id="3.40.630.30">
    <property type="match status" value="1"/>
</dbReference>
<evidence type="ECO:0000256" key="2">
    <source>
        <dbReference type="ARBA" id="ARBA00023315"/>
    </source>
</evidence>
<dbReference type="RefSeq" id="WP_284101604.1">
    <property type="nucleotide sequence ID" value="NZ_JARRAF010000017.1"/>
</dbReference>
<dbReference type="SUPFAM" id="SSF55729">
    <property type="entry name" value="Acyl-CoA N-acyltransferases (Nat)"/>
    <property type="match status" value="1"/>
</dbReference>
<keyword evidence="2 4" id="KW-0012">Acyltransferase</keyword>
<evidence type="ECO:0000313" key="4">
    <source>
        <dbReference type="EMBL" id="MDK2125292.1"/>
    </source>
</evidence>
<evidence type="ECO:0000256" key="1">
    <source>
        <dbReference type="ARBA" id="ARBA00022679"/>
    </source>
</evidence>
<name>A0ABT7E2Z9_9NEIS</name>
<sequence length="167" mass="18897">MNIQITPLTEDTIPGFHHVLEEIVREQKYLPITEAPPLDTLRTQLLEQLRHHLQHFVAMVDGVVVGWIDIKPKLSLPYRHVGTLGMGVLPAWRNQGLGQALVQLALKAAAELGLNRIELQVFEDNAPAIAFYQKLGFEIEGKFRRHARVGEQYRDALGMARLLEIAH</sequence>
<proteinExistence type="predicted"/>
<reference evidence="4" key="1">
    <citation type="submission" date="2023-03" db="EMBL/GenBank/DDBJ databases">
        <title>Chitinimonas shenzhenensis gen. nov., sp. nov., a novel member of family Burkholderiaceae isolated from activated sludge collected in Shen Zhen, China.</title>
        <authorList>
            <person name="Wang X."/>
        </authorList>
    </citation>
    <scope>NUCLEOTIDE SEQUENCE</scope>
    <source>
        <strain evidence="4">DQS-5</strain>
    </source>
</reference>
<protein>
    <submittedName>
        <fullName evidence="4">GNAT family N-acetyltransferase</fullName>
        <ecNumber evidence="4">2.3.1.-</ecNumber>
    </submittedName>
</protein>
<dbReference type="EMBL" id="JARRAF010000017">
    <property type="protein sequence ID" value="MDK2125292.1"/>
    <property type="molecule type" value="Genomic_DNA"/>
</dbReference>
<organism evidence="4 5">
    <name type="scientific">Parachitinimonas caeni</name>
    <dbReference type="NCBI Taxonomy" id="3031301"/>
    <lineage>
        <taxon>Bacteria</taxon>
        <taxon>Pseudomonadati</taxon>
        <taxon>Pseudomonadota</taxon>
        <taxon>Betaproteobacteria</taxon>
        <taxon>Neisseriales</taxon>
        <taxon>Chitinibacteraceae</taxon>
        <taxon>Parachitinimonas</taxon>
    </lineage>
</organism>
<dbReference type="PROSITE" id="PS51186">
    <property type="entry name" value="GNAT"/>
    <property type="match status" value="1"/>
</dbReference>
<feature type="domain" description="N-acetyltransferase" evidence="3">
    <location>
        <begin position="3"/>
        <end position="164"/>
    </location>
</feature>
<dbReference type="EC" id="2.3.1.-" evidence="4"/>
<evidence type="ECO:0000259" key="3">
    <source>
        <dbReference type="PROSITE" id="PS51186"/>
    </source>
</evidence>
<dbReference type="Proteomes" id="UP001172778">
    <property type="component" value="Unassembled WGS sequence"/>
</dbReference>
<evidence type="ECO:0000313" key="5">
    <source>
        <dbReference type="Proteomes" id="UP001172778"/>
    </source>
</evidence>
<comment type="caution">
    <text evidence="4">The sequence shown here is derived from an EMBL/GenBank/DDBJ whole genome shotgun (WGS) entry which is preliminary data.</text>
</comment>
<dbReference type="InterPro" id="IPR050832">
    <property type="entry name" value="Bact_Acetyltransf"/>
</dbReference>
<dbReference type="InterPro" id="IPR000182">
    <property type="entry name" value="GNAT_dom"/>
</dbReference>
<keyword evidence="1 4" id="KW-0808">Transferase</keyword>
<dbReference type="GO" id="GO:0016746">
    <property type="term" value="F:acyltransferase activity"/>
    <property type="evidence" value="ECO:0007669"/>
    <property type="project" value="UniProtKB-KW"/>
</dbReference>
<accession>A0ABT7E2Z9</accession>
<keyword evidence="5" id="KW-1185">Reference proteome</keyword>
<dbReference type="PANTHER" id="PTHR43877">
    <property type="entry name" value="AMINOALKYLPHOSPHONATE N-ACETYLTRANSFERASE-RELATED-RELATED"/>
    <property type="match status" value="1"/>
</dbReference>